<reference evidence="2 3" key="1">
    <citation type="submission" date="2016-11" db="EMBL/GenBank/DDBJ databases">
        <authorList>
            <person name="Jaros S."/>
            <person name="Januszkiewicz K."/>
            <person name="Wedrychowicz H."/>
        </authorList>
    </citation>
    <scope>NUCLEOTIDE SEQUENCE [LARGE SCALE GENOMIC DNA]</scope>
    <source>
        <strain evidence="2 3">DSM 14214</strain>
    </source>
</reference>
<feature type="transmembrane region" description="Helical" evidence="1">
    <location>
        <begin position="7"/>
        <end position="27"/>
    </location>
</feature>
<sequence length="172" mass="19507">MAKLKSIAFAVGIMLLIGAVLCLYFSLRNLSSIRPASAYEDMGVHTFVPEEVYPVQRENHATGRQKRNHPTTTVYIVRYRAEDGSGYQYKYESGSVESTAQSILEADEPIERRVLSIPDEDGYITIGADETAQTYETRQKRTYWTIAGVSAAYLLVWLAVNGLLLYKRRKRM</sequence>
<gene>
    <name evidence="2" type="ORF">SAMN02745138_03364</name>
</gene>
<dbReference type="OrthoDB" id="1957049at2"/>
<proteinExistence type="predicted"/>
<evidence type="ECO:0000313" key="2">
    <source>
        <dbReference type="EMBL" id="SHL39459.1"/>
    </source>
</evidence>
<keyword evidence="1" id="KW-0812">Transmembrane</keyword>
<dbReference type="Proteomes" id="UP000183975">
    <property type="component" value="Unassembled WGS sequence"/>
</dbReference>
<keyword evidence="3" id="KW-1185">Reference proteome</keyword>
<keyword evidence="1" id="KW-1133">Transmembrane helix</keyword>
<feature type="transmembrane region" description="Helical" evidence="1">
    <location>
        <begin position="143"/>
        <end position="166"/>
    </location>
</feature>
<keyword evidence="1" id="KW-0472">Membrane</keyword>
<accession>A0A1M7AA34</accession>
<dbReference type="RefSeq" id="WP_072853689.1">
    <property type="nucleotide sequence ID" value="NZ_FRAH01000103.1"/>
</dbReference>
<name>A0A1M7AA34_9FIRM</name>
<evidence type="ECO:0008006" key="4">
    <source>
        <dbReference type="Google" id="ProtNLM"/>
    </source>
</evidence>
<protein>
    <recommendedName>
        <fullName evidence="4">DUF3592 domain-containing protein</fullName>
    </recommendedName>
</protein>
<evidence type="ECO:0000313" key="3">
    <source>
        <dbReference type="Proteomes" id="UP000183975"/>
    </source>
</evidence>
<dbReference type="AlphaFoldDB" id="A0A1M7AA34"/>
<evidence type="ECO:0000256" key="1">
    <source>
        <dbReference type="SAM" id="Phobius"/>
    </source>
</evidence>
<dbReference type="EMBL" id="FRAH01000103">
    <property type="protein sequence ID" value="SHL39459.1"/>
    <property type="molecule type" value="Genomic_DNA"/>
</dbReference>
<organism evidence="2 3">
    <name type="scientific">Anaerotignum lactatifermentans DSM 14214</name>
    <dbReference type="NCBI Taxonomy" id="1121323"/>
    <lineage>
        <taxon>Bacteria</taxon>
        <taxon>Bacillati</taxon>
        <taxon>Bacillota</taxon>
        <taxon>Clostridia</taxon>
        <taxon>Lachnospirales</taxon>
        <taxon>Anaerotignaceae</taxon>
        <taxon>Anaerotignum</taxon>
    </lineage>
</organism>